<dbReference type="Gene3D" id="1.10.260.40">
    <property type="entry name" value="lambda repressor-like DNA-binding domains"/>
    <property type="match status" value="1"/>
</dbReference>
<accession>A0A1L1P8Z2</accession>
<dbReference type="InterPro" id="IPR001387">
    <property type="entry name" value="Cro/C1-type_HTH"/>
</dbReference>
<dbReference type="GO" id="GO:0003677">
    <property type="term" value="F:DNA binding"/>
    <property type="evidence" value="ECO:0007669"/>
    <property type="project" value="InterPro"/>
</dbReference>
<dbReference type="CDD" id="cd00093">
    <property type="entry name" value="HTH_XRE"/>
    <property type="match status" value="1"/>
</dbReference>
<dbReference type="EMBL" id="CCAE010000003">
    <property type="protein sequence ID" value="CDN86262.1"/>
    <property type="molecule type" value="Genomic_DNA"/>
</dbReference>
<sequence>MTTITDISQSLRARLKHSGLTQEALRQAAGLSRQTAVNVFKGTEDFKLSTLLAVADKLGLELVLLPKAVARGEALGVSEPVVETLVQRALKP</sequence>
<dbReference type="InterPro" id="IPR010982">
    <property type="entry name" value="Lambda_DNA-bd_dom_sf"/>
</dbReference>
<reference evidence="3" key="1">
    <citation type="submission" date="2014-11" db="EMBL/GenBank/DDBJ databases">
        <title>Draft genome sequence of Hydrogenophaga intermedia S1.</title>
        <authorList>
            <person name="Gan H.M."/>
            <person name="Chew T.H."/>
            <person name="Stolz A."/>
        </authorList>
    </citation>
    <scope>NUCLEOTIDE SEQUENCE [LARGE SCALE GENOMIC DNA]</scope>
    <source>
        <strain evidence="3">S1</strain>
    </source>
</reference>
<dbReference type="SUPFAM" id="SSF47413">
    <property type="entry name" value="lambda repressor-like DNA-binding domains"/>
    <property type="match status" value="1"/>
</dbReference>
<dbReference type="RefSeq" id="WP_009516762.1">
    <property type="nucleotide sequence ID" value="NZ_CCAE010000003.1"/>
</dbReference>
<keyword evidence="3" id="KW-1185">Reference proteome</keyword>
<name>A0A1L1P8Z2_HYDIT</name>
<protein>
    <submittedName>
        <fullName evidence="2">Transcriptional xre family protein</fullName>
    </submittedName>
</protein>
<evidence type="ECO:0000259" key="1">
    <source>
        <dbReference type="PROSITE" id="PS50943"/>
    </source>
</evidence>
<organism evidence="2 3">
    <name type="scientific">Hydrogenophaga intermedia</name>
    <dbReference type="NCBI Taxonomy" id="65786"/>
    <lineage>
        <taxon>Bacteria</taxon>
        <taxon>Pseudomonadati</taxon>
        <taxon>Pseudomonadota</taxon>
        <taxon>Betaproteobacteria</taxon>
        <taxon>Burkholderiales</taxon>
        <taxon>Comamonadaceae</taxon>
        <taxon>Hydrogenophaga</taxon>
    </lineage>
</organism>
<evidence type="ECO:0000313" key="2">
    <source>
        <dbReference type="EMBL" id="CDN86262.1"/>
    </source>
</evidence>
<dbReference type="Pfam" id="PF01381">
    <property type="entry name" value="HTH_3"/>
    <property type="match status" value="1"/>
</dbReference>
<proteinExistence type="predicted"/>
<feature type="domain" description="HTH cro/C1-type" evidence="1">
    <location>
        <begin position="11"/>
        <end position="65"/>
    </location>
</feature>
<dbReference type="PROSITE" id="PS50943">
    <property type="entry name" value="HTH_CROC1"/>
    <property type="match status" value="1"/>
</dbReference>
<gene>
    <name evidence="2" type="ORF">BN948_00663</name>
</gene>
<dbReference type="SMART" id="SM00530">
    <property type="entry name" value="HTH_XRE"/>
    <property type="match status" value="1"/>
</dbReference>
<dbReference type="AlphaFoldDB" id="A0A1L1P8Z2"/>
<dbReference type="Proteomes" id="UP000028878">
    <property type="component" value="Unassembled WGS sequence"/>
</dbReference>
<evidence type="ECO:0000313" key="3">
    <source>
        <dbReference type="Proteomes" id="UP000028878"/>
    </source>
</evidence>